<accession>X1CSE1</accession>
<evidence type="ECO:0000259" key="1">
    <source>
        <dbReference type="Pfam" id="PF01266"/>
    </source>
</evidence>
<dbReference type="PROSITE" id="PS51257">
    <property type="entry name" value="PROKAR_LIPOPROTEIN"/>
    <property type="match status" value="1"/>
</dbReference>
<dbReference type="Gene3D" id="3.50.50.60">
    <property type="entry name" value="FAD/NAD(P)-binding domain"/>
    <property type="match status" value="1"/>
</dbReference>
<dbReference type="EMBL" id="BART01021080">
    <property type="protein sequence ID" value="GAG95882.1"/>
    <property type="molecule type" value="Genomic_DNA"/>
</dbReference>
<name>X1CSE1_9ZZZZ</name>
<proteinExistence type="predicted"/>
<dbReference type="InterPro" id="IPR006076">
    <property type="entry name" value="FAD-dep_OxRdtase"/>
</dbReference>
<dbReference type="AlphaFoldDB" id="X1CSE1"/>
<feature type="domain" description="FAD dependent oxidoreductase" evidence="1">
    <location>
        <begin position="9"/>
        <end position="35"/>
    </location>
</feature>
<protein>
    <recommendedName>
        <fullName evidence="1">FAD dependent oxidoreductase domain-containing protein</fullName>
    </recommendedName>
</protein>
<evidence type="ECO:0000313" key="2">
    <source>
        <dbReference type="EMBL" id="GAG95882.1"/>
    </source>
</evidence>
<dbReference type="InterPro" id="IPR036188">
    <property type="entry name" value="FAD/NAD-bd_sf"/>
</dbReference>
<dbReference type="Pfam" id="PF01266">
    <property type="entry name" value="DAO"/>
    <property type="match status" value="1"/>
</dbReference>
<dbReference type="SUPFAM" id="SSF51905">
    <property type="entry name" value="FAD/NAD(P)-binding domain"/>
    <property type="match status" value="1"/>
</dbReference>
<organism evidence="2">
    <name type="scientific">marine sediment metagenome</name>
    <dbReference type="NCBI Taxonomy" id="412755"/>
    <lineage>
        <taxon>unclassified sequences</taxon>
        <taxon>metagenomes</taxon>
        <taxon>ecological metagenomes</taxon>
    </lineage>
</organism>
<feature type="non-terminal residue" evidence="2">
    <location>
        <position position="35"/>
    </location>
</feature>
<sequence length="35" mass="3675">MKAKDNHFDVVIIGGGVVGCAIARELSKYKVSVAV</sequence>
<comment type="caution">
    <text evidence="2">The sequence shown here is derived from an EMBL/GenBank/DDBJ whole genome shotgun (WGS) entry which is preliminary data.</text>
</comment>
<gene>
    <name evidence="2" type="ORF">S01H4_38997</name>
</gene>
<reference evidence="2" key="1">
    <citation type="journal article" date="2014" name="Front. Microbiol.">
        <title>High frequency of phylogenetically diverse reductive dehalogenase-homologous genes in deep subseafloor sedimentary metagenomes.</title>
        <authorList>
            <person name="Kawai M."/>
            <person name="Futagami T."/>
            <person name="Toyoda A."/>
            <person name="Takaki Y."/>
            <person name="Nishi S."/>
            <person name="Hori S."/>
            <person name="Arai W."/>
            <person name="Tsubouchi T."/>
            <person name="Morono Y."/>
            <person name="Uchiyama I."/>
            <person name="Ito T."/>
            <person name="Fujiyama A."/>
            <person name="Inagaki F."/>
            <person name="Takami H."/>
        </authorList>
    </citation>
    <scope>NUCLEOTIDE SEQUENCE</scope>
    <source>
        <strain evidence="2">Expedition CK06-06</strain>
    </source>
</reference>